<reference evidence="2" key="1">
    <citation type="journal article" date="2017" name="Front. Plant Sci.">
        <title>Climate Clever Clovers: New Paradigm to Reduce the Environmental Footprint of Ruminants by Breeding Low Methanogenic Forages Utilizing Haplotype Variation.</title>
        <authorList>
            <person name="Kaur P."/>
            <person name="Appels R."/>
            <person name="Bayer P.E."/>
            <person name="Keeble-Gagnere G."/>
            <person name="Wang J."/>
            <person name="Hirakawa H."/>
            <person name="Shirasawa K."/>
            <person name="Vercoe P."/>
            <person name="Stefanova K."/>
            <person name="Durmic Z."/>
            <person name="Nichols P."/>
            <person name="Revell C."/>
            <person name="Isobe S.N."/>
            <person name="Edwards D."/>
            <person name="Erskine W."/>
        </authorList>
    </citation>
    <scope>NUCLEOTIDE SEQUENCE [LARGE SCALE GENOMIC DNA]</scope>
    <source>
        <strain evidence="2">cv. Daliak</strain>
    </source>
</reference>
<accession>A0A2Z6N4R1</accession>
<keyword evidence="2" id="KW-1185">Reference proteome</keyword>
<dbReference type="Proteomes" id="UP000242715">
    <property type="component" value="Unassembled WGS sequence"/>
</dbReference>
<dbReference type="EMBL" id="DF973781">
    <property type="protein sequence ID" value="GAU39884.1"/>
    <property type="molecule type" value="Genomic_DNA"/>
</dbReference>
<dbReference type="OrthoDB" id="1436790at2759"/>
<evidence type="ECO:0000313" key="2">
    <source>
        <dbReference type="Proteomes" id="UP000242715"/>
    </source>
</evidence>
<gene>
    <name evidence="1" type="ORF">TSUD_69320</name>
</gene>
<dbReference type="AlphaFoldDB" id="A0A2Z6N4R1"/>
<name>A0A2Z6N4R1_TRISU</name>
<protein>
    <submittedName>
        <fullName evidence="1">Uncharacterized protein</fullName>
    </submittedName>
</protein>
<proteinExistence type="predicted"/>
<organism evidence="1 2">
    <name type="scientific">Trifolium subterraneum</name>
    <name type="common">Subterranean clover</name>
    <dbReference type="NCBI Taxonomy" id="3900"/>
    <lineage>
        <taxon>Eukaryota</taxon>
        <taxon>Viridiplantae</taxon>
        <taxon>Streptophyta</taxon>
        <taxon>Embryophyta</taxon>
        <taxon>Tracheophyta</taxon>
        <taxon>Spermatophyta</taxon>
        <taxon>Magnoliopsida</taxon>
        <taxon>eudicotyledons</taxon>
        <taxon>Gunneridae</taxon>
        <taxon>Pentapetalae</taxon>
        <taxon>rosids</taxon>
        <taxon>fabids</taxon>
        <taxon>Fabales</taxon>
        <taxon>Fabaceae</taxon>
        <taxon>Papilionoideae</taxon>
        <taxon>50 kb inversion clade</taxon>
        <taxon>NPAAA clade</taxon>
        <taxon>Hologalegina</taxon>
        <taxon>IRL clade</taxon>
        <taxon>Trifolieae</taxon>
        <taxon>Trifolium</taxon>
    </lineage>
</organism>
<evidence type="ECO:0000313" key="1">
    <source>
        <dbReference type="EMBL" id="GAU39884.1"/>
    </source>
</evidence>
<sequence>MEEAVEGVGEEMLWECQTLLSNLSVQVQSLDRWQWQPDPVIGYIVRGAYQLLTAQGSAIMADAETLIWHP</sequence>